<protein>
    <submittedName>
        <fullName evidence="1">Secreted protein</fullName>
    </submittedName>
</protein>
<dbReference type="PATRIC" id="fig|29290.4.peg.8090"/>
<gene>
    <name evidence="1" type="ORF">MBAV_006116</name>
</gene>
<dbReference type="Proteomes" id="UP000033423">
    <property type="component" value="Unassembled WGS sequence"/>
</dbReference>
<proteinExistence type="predicted"/>
<organism evidence="1 2">
    <name type="scientific">Candidatus Magnetobacterium bavaricum</name>
    <dbReference type="NCBI Taxonomy" id="29290"/>
    <lineage>
        <taxon>Bacteria</taxon>
        <taxon>Pseudomonadati</taxon>
        <taxon>Nitrospirota</taxon>
        <taxon>Thermodesulfovibrionia</taxon>
        <taxon>Thermodesulfovibrionales</taxon>
        <taxon>Candidatus Magnetobacteriaceae</taxon>
        <taxon>Candidatus Magnetobacterium</taxon>
    </lineage>
</organism>
<accession>A0A0F3GIM3</accession>
<evidence type="ECO:0000313" key="2">
    <source>
        <dbReference type="Proteomes" id="UP000033423"/>
    </source>
</evidence>
<sequence>MLSSTTTLASMGITCLPLHSSKKVGNIFALASVFLTSPPSGLDFTSIMKTLSWQVSIISTSHSLPPTLFLYLRQKEPGSQLKYCFIKATEPGAIMSSTRVPNCLAISALSCRAPFAISAISFRKASWSSLSFRSLSACSSLYFRSLSAFSSLYFRSLSACLRSRSACSSLYFRSLSAFSSLYFRSLSSCLRSRSAASILISLQTSLNSSIAASNRSTRDSNNICIAFYTSLSFLSLSTFYDSISDSRLTTMLYPVMKKNLLRTVDNCIHGNVKITYD</sequence>
<keyword evidence="2" id="KW-1185">Reference proteome</keyword>
<comment type="caution">
    <text evidence="1">The sequence shown here is derived from an EMBL/GenBank/DDBJ whole genome shotgun (WGS) entry which is preliminary data.</text>
</comment>
<dbReference type="AlphaFoldDB" id="A0A0F3GIM3"/>
<dbReference type="EMBL" id="LACI01002599">
    <property type="protein sequence ID" value="KJU81692.1"/>
    <property type="molecule type" value="Genomic_DNA"/>
</dbReference>
<name>A0A0F3GIM3_9BACT</name>
<reference evidence="1 2" key="1">
    <citation type="submission" date="2015-02" db="EMBL/GenBank/DDBJ databases">
        <title>Single-cell genomics of uncultivated deep-branching MTB reveals a conserved set of magnetosome genes.</title>
        <authorList>
            <person name="Kolinko S."/>
            <person name="Richter M."/>
            <person name="Glockner F.O."/>
            <person name="Brachmann A."/>
            <person name="Schuler D."/>
        </authorList>
    </citation>
    <scope>NUCLEOTIDE SEQUENCE [LARGE SCALE GENOMIC DNA]</scope>
    <source>
        <strain evidence="1">TM-1</strain>
    </source>
</reference>
<evidence type="ECO:0000313" key="1">
    <source>
        <dbReference type="EMBL" id="KJU81692.1"/>
    </source>
</evidence>